<evidence type="ECO:0000313" key="2">
    <source>
        <dbReference type="Proteomes" id="UP000231550"/>
    </source>
</evidence>
<reference evidence="1 2" key="1">
    <citation type="submission" date="2017-09" db="EMBL/GenBank/DDBJ databases">
        <title>Depth-based differentiation of microbial function through sediment-hosted aquifers and enrichment of novel symbionts in the deep terrestrial subsurface.</title>
        <authorList>
            <person name="Probst A.J."/>
            <person name="Ladd B."/>
            <person name="Jarett J.K."/>
            <person name="Geller-Mcgrath D.E."/>
            <person name="Sieber C.M."/>
            <person name="Emerson J.B."/>
            <person name="Anantharaman K."/>
            <person name="Thomas B.C."/>
            <person name="Malmstrom R."/>
            <person name="Stieglmeier M."/>
            <person name="Klingl A."/>
            <person name="Woyke T."/>
            <person name="Ryan C.M."/>
            <person name="Banfield J.F."/>
        </authorList>
    </citation>
    <scope>NUCLEOTIDE SEQUENCE [LARGE SCALE GENOMIC DNA]</scope>
    <source>
        <strain evidence="1">CG11_big_fil_rev_8_21_14_0_20_44_10</strain>
    </source>
</reference>
<protein>
    <submittedName>
        <fullName evidence="1">Uncharacterized protein</fullName>
    </submittedName>
</protein>
<proteinExistence type="predicted"/>
<name>A0A2H0KPQ0_9BACT</name>
<gene>
    <name evidence="1" type="ORF">COV85_03665</name>
</gene>
<comment type="caution">
    <text evidence="1">The sequence shown here is derived from an EMBL/GenBank/DDBJ whole genome shotgun (WGS) entry which is preliminary data.</text>
</comment>
<sequence length="315" mass="35427">MTHTVVIPDSKKCFTDGANYRLEVSGIETPGILEAVVGEAKKLGIPIHRAIAAVNGSKHWNNHDLQELAKIAAANHVEVIICPGHLARGLIENPNNLFTMMNWQNGAEADAYWFEVLRCLRLGFRGFLVWRKSMLKYLAEERTRGHIPRKTIFKISTFDNNANSLDFQLCKDLGADTINSANGLTLKALAAIRQAVDTVMDVHITFWQMALERHRVGDHTFITSLAAESYDRIADAPEIARVCSPVYFKFEADNPCRPGISVYDLSRPDWNEHDLAEHKRTDVQTAAKVVEEIKRKYPNLKLSDWGPADLRVPVV</sequence>
<organism evidence="1 2">
    <name type="scientific">Candidatus Portnoybacteria bacterium CG11_big_fil_rev_8_21_14_0_20_44_10</name>
    <dbReference type="NCBI Taxonomy" id="1974818"/>
    <lineage>
        <taxon>Bacteria</taxon>
        <taxon>Candidatus Portnoyibacteriota</taxon>
    </lineage>
</organism>
<evidence type="ECO:0000313" key="1">
    <source>
        <dbReference type="EMBL" id="PIQ74148.1"/>
    </source>
</evidence>
<dbReference type="AlphaFoldDB" id="A0A2H0KPQ0"/>
<dbReference type="Proteomes" id="UP000231550">
    <property type="component" value="Unassembled WGS sequence"/>
</dbReference>
<dbReference type="EMBL" id="PCVN01000095">
    <property type="protein sequence ID" value="PIQ74148.1"/>
    <property type="molecule type" value="Genomic_DNA"/>
</dbReference>
<accession>A0A2H0KPQ0</accession>